<proteinExistence type="predicted"/>
<dbReference type="PANTHER" id="PTHR45856">
    <property type="entry name" value="ALPHA/BETA-HYDROLASES SUPERFAMILY PROTEIN"/>
    <property type="match status" value="1"/>
</dbReference>
<sequence>MDYVNKMNLFNRKDAILLAGMCYQAYPLFYEGKLTLPQGYKLRSIIRALADVENPTEVVIGFVAESKEQIVVAFRGYAAYPADLLAAYDIIQIPFPFVRDAGKTSRGFTCLYQSTRDELIRKINHFSGAKRLLVAGHNYGGAIAVMAALDIAVNTKFDKPFVYTYGSPRIGDPAFARRFNQTIENSFRIVNIHDPYSTFPDPKYPPPFTTEGIVYQHVSTKFPIAFQLENTPRNDAIACYFKGLRQLSPMFSQSLCTQNPGFCPDTEMCMPFEGVCKPEKP</sequence>
<dbReference type="Pfam" id="PF01764">
    <property type="entry name" value="Lipase_3"/>
    <property type="match status" value="1"/>
</dbReference>
<dbReference type="InterPro" id="IPR029058">
    <property type="entry name" value="AB_hydrolase_fold"/>
</dbReference>
<dbReference type="Gene3D" id="3.40.50.1820">
    <property type="entry name" value="alpha/beta hydrolase"/>
    <property type="match status" value="1"/>
</dbReference>
<evidence type="ECO:0000313" key="3">
    <source>
        <dbReference type="Proteomes" id="UP000198915"/>
    </source>
</evidence>
<dbReference type="CDD" id="cd00519">
    <property type="entry name" value="Lipase_3"/>
    <property type="match status" value="1"/>
</dbReference>
<dbReference type="EMBL" id="FORT01000002">
    <property type="protein sequence ID" value="SFJ08036.1"/>
    <property type="molecule type" value="Genomic_DNA"/>
</dbReference>
<organism evidence="2 3">
    <name type="scientific">Brevibacillus centrosporus</name>
    <dbReference type="NCBI Taxonomy" id="54910"/>
    <lineage>
        <taxon>Bacteria</taxon>
        <taxon>Bacillati</taxon>
        <taxon>Bacillota</taxon>
        <taxon>Bacilli</taxon>
        <taxon>Bacillales</taxon>
        <taxon>Paenibacillaceae</taxon>
        <taxon>Brevibacillus</taxon>
    </lineage>
</organism>
<evidence type="ECO:0000259" key="1">
    <source>
        <dbReference type="Pfam" id="PF01764"/>
    </source>
</evidence>
<keyword evidence="3" id="KW-1185">Reference proteome</keyword>
<feature type="domain" description="Fungal lipase-type" evidence="1">
    <location>
        <begin position="71"/>
        <end position="200"/>
    </location>
</feature>
<gene>
    <name evidence="2" type="ORF">SAMN05518846_10255</name>
</gene>
<dbReference type="RefSeq" id="WP_092266592.1">
    <property type="nucleotide sequence ID" value="NZ_FORT01000002.1"/>
</dbReference>
<dbReference type="InterPro" id="IPR002921">
    <property type="entry name" value="Fungal_lipase-type"/>
</dbReference>
<dbReference type="PANTHER" id="PTHR45856:SF24">
    <property type="entry name" value="FUNGAL LIPASE-LIKE DOMAIN-CONTAINING PROTEIN"/>
    <property type="match status" value="1"/>
</dbReference>
<dbReference type="InterPro" id="IPR051218">
    <property type="entry name" value="Sec_MonoDiacylglyc_Lipase"/>
</dbReference>
<name>A0A1I3NGZ9_9BACL</name>
<dbReference type="SUPFAM" id="SSF53474">
    <property type="entry name" value="alpha/beta-Hydrolases"/>
    <property type="match status" value="1"/>
</dbReference>
<dbReference type="Proteomes" id="UP000198915">
    <property type="component" value="Unassembled WGS sequence"/>
</dbReference>
<accession>A0A1I3NGZ9</accession>
<dbReference type="GO" id="GO:0006629">
    <property type="term" value="P:lipid metabolic process"/>
    <property type="evidence" value="ECO:0007669"/>
    <property type="project" value="InterPro"/>
</dbReference>
<dbReference type="STRING" id="1884381.SAMN05518846_10255"/>
<protein>
    <submittedName>
        <fullName evidence="2">Lipase (Class 3)</fullName>
    </submittedName>
</protein>
<reference evidence="3" key="1">
    <citation type="submission" date="2016-10" db="EMBL/GenBank/DDBJ databases">
        <authorList>
            <person name="Varghese N."/>
            <person name="Submissions S."/>
        </authorList>
    </citation>
    <scope>NUCLEOTIDE SEQUENCE [LARGE SCALE GENOMIC DNA]</scope>
    <source>
        <strain evidence="3">OK042</strain>
    </source>
</reference>
<evidence type="ECO:0000313" key="2">
    <source>
        <dbReference type="EMBL" id="SFJ08036.1"/>
    </source>
</evidence>
<dbReference type="AlphaFoldDB" id="A0A1I3NGZ9"/>